<evidence type="ECO:0000256" key="1">
    <source>
        <dbReference type="ARBA" id="ARBA00004141"/>
    </source>
</evidence>
<dbReference type="PANTHER" id="PTHR42948">
    <property type="entry name" value="TRANSPORTER"/>
    <property type="match status" value="1"/>
</dbReference>
<dbReference type="EMBL" id="ARXU01000008">
    <property type="protein sequence ID" value="KGD60748.1"/>
    <property type="molecule type" value="Genomic_DNA"/>
</dbReference>
<evidence type="ECO:0000256" key="8">
    <source>
        <dbReference type="SAM" id="Phobius"/>
    </source>
</evidence>
<dbReference type="PROSITE" id="PS50267">
    <property type="entry name" value="NA_NEUROTRAN_SYMP_3"/>
    <property type="match status" value="1"/>
</dbReference>
<dbReference type="NCBIfam" id="NF037979">
    <property type="entry name" value="Na_transp"/>
    <property type="match status" value="1"/>
</dbReference>
<dbReference type="SUPFAM" id="SSF161070">
    <property type="entry name" value="SNF-like"/>
    <property type="match status" value="1"/>
</dbReference>
<dbReference type="Proteomes" id="UP000029443">
    <property type="component" value="Unassembled WGS sequence"/>
</dbReference>
<keyword evidence="5 8" id="KW-0472">Membrane</keyword>
<evidence type="ECO:0000256" key="2">
    <source>
        <dbReference type="ARBA" id="ARBA00022448"/>
    </source>
</evidence>
<dbReference type="InterPro" id="IPR047218">
    <property type="entry name" value="YocR/YhdH-like"/>
</dbReference>
<evidence type="ECO:0000256" key="7">
    <source>
        <dbReference type="SAM" id="MobiDB-lite"/>
    </source>
</evidence>
<dbReference type="Pfam" id="PF00209">
    <property type="entry name" value="SNF"/>
    <property type="match status" value="2"/>
</dbReference>
<evidence type="ECO:0000256" key="6">
    <source>
        <dbReference type="RuleBase" id="RU003732"/>
    </source>
</evidence>
<feature type="transmembrane region" description="Helical" evidence="8">
    <location>
        <begin position="402"/>
        <end position="421"/>
    </location>
</feature>
<feature type="transmembrane region" description="Helical" evidence="8">
    <location>
        <begin position="269"/>
        <end position="293"/>
    </location>
</feature>
<sequence>MKQEIKPVHGMWASRWVFILAATGSAVGLGNIWRFPYITGENGGGAFVLLYLLCIAVVGIPIMAAEVMLGRKGGLSPINSMRKVAADSKVTQRWAGIGYLGALSAFLILSFYSAVASWALYYAWEAVRGVFEGITATQSEAHFNDMLANPGLLLGYHTLFMVLTMVVVARGVKGGLEKAVQILMPLLFVLLLVLVGYAATTPGFKEGISFLFAFDFSKLTGKAIIVAVGQAFFTLSLGMGAIMAYGAYMPKTVKDKKTGRSRPVSIMSTVAIIALLDTLVALGAGVAMFPLLFSNGLEVSQGPGMMFVTLPLAFGQMPGGLLFGSLFFVLVVCAAWSSSISLGEPVVAWLVERGLKRPMAALVVGLGAWLLGVGSVLSFNVWKDHTFLVGTFFDNMEFLSTTVMLPLGGLLIAIFAGWVMKETQARKELAMQNFKLYLVWRALVRIFSPVAVIALFVYSIWATFAPEEEAQAAEALAQEQVDAVTSEAPAQQDTAAPLPQEGGTKVPVEQESP</sequence>
<gene>
    <name evidence="9" type="ORF">T9A_02225</name>
</gene>
<keyword evidence="3 6" id="KW-0812">Transmembrane</keyword>
<comment type="caution">
    <text evidence="9">The sequence shown here is derived from an EMBL/GenBank/DDBJ whole genome shotgun (WGS) entry which is preliminary data.</text>
</comment>
<evidence type="ECO:0000313" key="9">
    <source>
        <dbReference type="EMBL" id="KGD60748.1"/>
    </source>
</evidence>
<feature type="transmembrane region" description="Helical" evidence="8">
    <location>
        <begin position="153"/>
        <end position="172"/>
    </location>
</feature>
<keyword evidence="6" id="KW-0769">Symport</keyword>
<dbReference type="PRINTS" id="PR00176">
    <property type="entry name" value="NANEUSMPORT"/>
</dbReference>
<comment type="similarity">
    <text evidence="6">Belongs to the sodium:neurotransmitter symporter (SNF) (TC 2.A.22) family.</text>
</comment>
<keyword evidence="4 8" id="KW-1133">Transmembrane helix</keyword>
<evidence type="ECO:0000256" key="5">
    <source>
        <dbReference type="ARBA" id="ARBA00023136"/>
    </source>
</evidence>
<feature type="transmembrane region" description="Helical" evidence="8">
    <location>
        <begin position="12"/>
        <end position="33"/>
    </location>
</feature>
<reference evidence="9 10" key="1">
    <citation type="submission" date="2012-09" db="EMBL/GenBank/DDBJ databases">
        <title>Genome Sequence of alkane-degrading Bacterium Alcanivorax jadensis T9.</title>
        <authorList>
            <person name="Lai Q."/>
            <person name="Shao Z."/>
        </authorList>
    </citation>
    <scope>NUCLEOTIDE SEQUENCE [LARGE SCALE GENOMIC DNA]</scope>
    <source>
        <strain evidence="9 10">T9</strain>
    </source>
</reference>
<protein>
    <recommendedName>
        <fullName evidence="6">Transporter</fullName>
    </recommendedName>
</protein>
<proteinExistence type="inferred from homology"/>
<feature type="region of interest" description="Disordered" evidence="7">
    <location>
        <begin position="482"/>
        <end position="513"/>
    </location>
</feature>
<feature type="transmembrane region" description="Helical" evidence="8">
    <location>
        <begin position="219"/>
        <end position="248"/>
    </location>
</feature>
<dbReference type="RefSeq" id="WP_084573484.1">
    <property type="nucleotide sequence ID" value="NZ_ARXU01000008.1"/>
</dbReference>
<feature type="transmembrane region" description="Helical" evidence="8">
    <location>
        <begin position="313"/>
        <end position="338"/>
    </location>
</feature>
<dbReference type="InterPro" id="IPR000175">
    <property type="entry name" value="Na/ntran_symport"/>
</dbReference>
<name>A0ABR4WBF7_9GAMM</name>
<dbReference type="CDD" id="cd10336">
    <property type="entry name" value="SLC6sbd_Tyt1-Like"/>
    <property type="match status" value="1"/>
</dbReference>
<dbReference type="PROSITE" id="PS00610">
    <property type="entry name" value="NA_NEUROTRAN_SYMP_1"/>
    <property type="match status" value="1"/>
</dbReference>
<evidence type="ECO:0000256" key="3">
    <source>
        <dbReference type="ARBA" id="ARBA00022692"/>
    </source>
</evidence>
<feature type="transmembrane region" description="Helical" evidence="8">
    <location>
        <begin position="97"/>
        <end position="121"/>
    </location>
</feature>
<keyword evidence="2 6" id="KW-0813">Transport</keyword>
<comment type="subcellular location">
    <subcellularLocation>
        <location evidence="1">Membrane</location>
        <topology evidence="1">Multi-pass membrane protein</topology>
    </subcellularLocation>
</comment>
<organism evidence="9 10">
    <name type="scientific">Alcanivorax jadensis T9</name>
    <dbReference type="NCBI Taxonomy" id="1177181"/>
    <lineage>
        <taxon>Bacteria</taxon>
        <taxon>Pseudomonadati</taxon>
        <taxon>Pseudomonadota</taxon>
        <taxon>Gammaproteobacteria</taxon>
        <taxon>Oceanospirillales</taxon>
        <taxon>Alcanivoracaceae</taxon>
        <taxon>Alcanivorax</taxon>
    </lineage>
</organism>
<accession>A0ABR4WBF7</accession>
<feature type="transmembrane region" description="Helical" evidence="8">
    <location>
        <begin position="359"/>
        <end position="382"/>
    </location>
</feature>
<feature type="transmembrane region" description="Helical" evidence="8">
    <location>
        <begin position="45"/>
        <end position="69"/>
    </location>
</feature>
<dbReference type="InterPro" id="IPR037272">
    <property type="entry name" value="SNS_sf"/>
</dbReference>
<evidence type="ECO:0000256" key="4">
    <source>
        <dbReference type="ARBA" id="ARBA00022989"/>
    </source>
</evidence>
<dbReference type="PANTHER" id="PTHR42948:SF1">
    <property type="entry name" value="TRANSPORTER"/>
    <property type="match status" value="1"/>
</dbReference>
<feature type="transmembrane region" description="Helical" evidence="8">
    <location>
        <begin position="179"/>
        <end position="199"/>
    </location>
</feature>
<keyword evidence="10" id="KW-1185">Reference proteome</keyword>
<evidence type="ECO:0000313" key="10">
    <source>
        <dbReference type="Proteomes" id="UP000029443"/>
    </source>
</evidence>
<feature type="transmembrane region" description="Helical" evidence="8">
    <location>
        <begin position="442"/>
        <end position="461"/>
    </location>
</feature>